<dbReference type="AlphaFoldDB" id="A0A5C6EKL2"/>
<dbReference type="Proteomes" id="UP000318288">
    <property type="component" value="Unassembled WGS sequence"/>
</dbReference>
<evidence type="ECO:0000313" key="1">
    <source>
        <dbReference type="EMBL" id="TWU48984.1"/>
    </source>
</evidence>
<reference evidence="1 2" key="1">
    <citation type="submission" date="2019-02" db="EMBL/GenBank/DDBJ databases">
        <title>Deep-cultivation of Planctomycetes and their phenomic and genomic characterization uncovers novel biology.</title>
        <authorList>
            <person name="Wiegand S."/>
            <person name="Jogler M."/>
            <person name="Boedeker C."/>
            <person name="Pinto D."/>
            <person name="Vollmers J."/>
            <person name="Rivas-Marin E."/>
            <person name="Kohn T."/>
            <person name="Peeters S.H."/>
            <person name="Heuer A."/>
            <person name="Rast P."/>
            <person name="Oberbeckmann S."/>
            <person name="Bunk B."/>
            <person name="Jeske O."/>
            <person name="Meyerdierks A."/>
            <person name="Storesund J.E."/>
            <person name="Kallscheuer N."/>
            <person name="Luecker S."/>
            <person name="Lage O.M."/>
            <person name="Pohl T."/>
            <person name="Merkel B.J."/>
            <person name="Hornburger P."/>
            <person name="Mueller R.-W."/>
            <person name="Bruemmer F."/>
            <person name="Labrenz M."/>
            <person name="Spormann A.M."/>
            <person name="Op Den Camp H."/>
            <person name="Overmann J."/>
            <person name="Amann R."/>
            <person name="Jetten M.S.M."/>
            <person name="Mascher T."/>
            <person name="Medema M.H."/>
            <person name="Devos D.P."/>
            <person name="Kaster A.-K."/>
            <person name="Ovreas L."/>
            <person name="Rohde M."/>
            <person name="Galperin M.Y."/>
            <person name="Jogler C."/>
        </authorList>
    </citation>
    <scope>NUCLEOTIDE SEQUENCE [LARGE SCALE GENOMIC DNA]</scope>
    <source>
        <strain evidence="1 2">Poly51</strain>
    </source>
</reference>
<dbReference type="EMBL" id="SJPW01000006">
    <property type="protein sequence ID" value="TWU48984.1"/>
    <property type="molecule type" value="Genomic_DNA"/>
</dbReference>
<proteinExistence type="predicted"/>
<sequence length="36" mass="3658">MLGLTNVTVQRAAAKDLAIASPAATAAPLQPMVPRI</sequence>
<comment type="caution">
    <text evidence="1">The sequence shown here is derived from an EMBL/GenBank/DDBJ whole genome shotgun (WGS) entry which is preliminary data.</text>
</comment>
<organism evidence="1 2">
    <name type="scientific">Rubripirellula tenax</name>
    <dbReference type="NCBI Taxonomy" id="2528015"/>
    <lineage>
        <taxon>Bacteria</taxon>
        <taxon>Pseudomonadati</taxon>
        <taxon>Planctomycetota</taxon>
        <taxon>Planctomycetia</taxon>
        <taxon>Pirellulales</taxon>
        <taxon>Pirellulaceae</taxon>
        <taxon>Rubripirellula</taxon>
    </lineage>
</organism>
<name>A0A5C6EKL2_9BACT</name>
<keyword evidence="2" id="KW-1185">Reference proteome</keyword>
<gene>
    <name evidence="1" type="ORF">Poly51_48880</name>
</gene>
<accession>A0A5C6EKL2</accession>
<evidence type="ECO:0000313" key="2">
    <source>
        <dbReference type="Proteomes" id="UP000318288"/>
    </source>
</evidence>
<protein>
    <submittedName>
        <fullName evidence="1">Uncharacterized protein</fullName>
    </submittedName>
</protein>